<dbReference type="AlphaFoldDB" id="A0A9W4XVD3"/>
<sequence>MIEDSRFVTTVELLAVVVEFVSFRTWLTVCNVCGSTADSSSCGVRGRLQRILI</sequence>
<dbReference type="EMBL" id="CAOQHR010000013">
    <property type="protein sequence ID" value="CAI6342170.1"/>
    <property type="molecule type" value="Genomic_DNA"/>
</dbReference>
<dbReference type="Proteomes" id="UP001152607">
    <property type="component" value="Unassembled WGS sequence"/>
</dbReference>
<comment type="caution">
    <text evidence="1">The sequence shown here is derived from an EMBL/GenBank/DDBJ whole genome shotgun (WGS) entry which is preliminary data.</text>
</comment>
<organism evidence="1 2">
    <name type="scientific">Periconia digitata</name>
    <dbReference type="NCBI Taxonomy" id="1303443"/>
    <lineage>
        <taxon>Eukaryota</taxon>
        <taxon>Fungi</taxon>
        <taxon>Dikarya</taxon>
        <taxon>Ascomycota</taxon>
        <taxon>Pezizomycotina</taxon>
        <taxon>Dothideomycetes</taxon>
        <taxon>Pleosporomycetidae</taxon>
        <taxon>Pleosporales</taxon>
        <taxon>Massarineae</taxon>
        <taxon>Periconiaceae</taxon>
        <taxon>Periconia</taxon>
    </lineage>
</organism>
<keyword evidence="2" id="KW-1185">Reference proteome</keyword>
<proteinExistence type="predicted"/>
<accession>A0A9W4XVD3</accession>
<evidence type="ECO:0000313" key="2">
    <source>
        <dbReference type="Proteomes" id="UP001152607"/>
    </source>
</evidence>
<gene>
    <name evidence="1" type="ORF">PDIGIT_LOCUS15375</name>
</gene>
<name>A0A9W4XVD3_9PLEO</name>
<reference evidence="1" key="1">
    <citation type="submission" date="2023-01" db="EMBL/GenBank/DDBJ databases">
        <authorList>
            <person name="Van Ghelder C."/>
            <person name="Rancurel C."/>
        </authorList>
    </citation>
    <scope>NUCLEOTIDE SEQUENCE</scope>
    <source>
        <strain evidence="1">CNCM I-4278</strain>
    </source>
</reference>
<evidence type="ECO:0000313" key="1">
    <source>
        <dbReference type="EMBL" id="CAI6342170.1"/>
    </source>
</evidence>
<protein>
    <submittedName>
        <fullName evidence="1">Uncharacterized protein</fullName>
    </submittedName>
</protein>